<evidence type="ECO:0000256" key="4">
    <source>
        <dbReference type="ARBA" id="ARBA00023235"/>
    </source>
</evidence>
<evidence type="ECO:0000256" key="3">
    <source>
        <dbReference type="ARBA" id="ARBA00022490"/>
    </source>
</evidence>
<sequence>MRTTTGIIHPQLTRVLGEFGHTDGLVIADAGLPIPTAVERVDLAFVPGTPAFFDVLDRILAEFVVERAIGSAEMADENPAMLAGLRERLRVVGVELVLVPHAEFKRNTHDARAIVRTGEYSPYSNVLLYSAAPF</sequence>
<dbReference type="RefSeq" id="WP_344797644.1">
    <property type="nucleotide sequence ID" value="NZ_BAABAU010000004.1"/>
</dbReference>
<dbReference type="InterPro" id="IPR007721">
    <property type="entry name" value="RbsD_FucU"/>
</dbReference>
<evidence type="ECO:0000256" key="1">
    <source>
        <dbReference type="ARBA" id="ARBA00000223"/>
    </source>
</evidence>
<comment type="subcellular location">
    <subcellularLocation>
        <location evidence="6">Cytoplasm</location>
    </subcellularLocation>
</comment>
<dbReference type="Gene3D" id="3.40.1650.10">
    <property type="entry name" value="RbsD-like domain"/>
    <property type="match status" value="1"/>
</dbReference>
<dbReference type="PANTHER" id="PTHR37831:SF1">
    <property type="entry name" value="D-RIBOSE PYRANASE"/>
    <property type="match status" value="1"/>
</dbReference>
<dbReference type="HAMAP" id="MF_01661">
    <property type="entry name" value="D_rib_pyranase"/>
    <property type="match status" value="1"/>
</dbReference>
<keyword evidence="4 6" id="KW-0413">Isomerase</keyword>
<comment type="pathway">
    <text evidence="6">Carbohydrate metabolism; D-ribose degradation; D-ribose 5-phosphate from beta-D-ribopyranose: step 1/2.</text>
</comment>
<dbReference type="SUPFAM" id="SSF102546">
    <property type="entry name" value="RbsD-like"/>
    <property type="match status" value="1"/>
</dbReference>
<keyword evidence="5 6" id="KW-0119">Carbohydrate metabolism</keyword>
<proteinExistence type="inferred from homology"/>
<comment type="caution">
    <text evidence="7">The sequence shown here is derived from an EMBL/GenBank/DDBJ whole genome shotgun (WGS) entry which is preliminary data.</text>
</comment>
<evidence type="ECO:0000256" key="6">
    <source>
        <dbReference type="HAMAP-Rule" id="MF_01661"/>
    </source>
</evidence>
<dbReference type="InterPro" id="IPR023064">
    <property type="entry name" value="D-ribose_pyranase"/>
</dbReference>
<keyword evidence="8" id="KW-1185">Reference proteome</keyword>
<dbReference type="PANTHER" id="PTHR37831">
    <property type="entry name" value="D-RIBOSE PYRANASE"/>
    <property type="match status" value="1"/>
</dbReference>
<feature type="binding site" evidence="6">
    <location>
        <begin position="123"/>
        <end position="125"/>
    </location>
    <ligand>
        <name>substrate</name>
    </ligand>
</feature>
<feature type="active site" description="Proton donor" evidence="6">
    <location>
        <position position="21"/>
    </location>
</feature>
<evidence type="ECO:0000256" key="5">
    <source>
        <dbReference type="ARBA" id="ARBA00023277"/>
    </source>
</evidence>
<evidence type="ECO:0000313" key="8">
    <source>
        <dbReference type="Proteomes" id="UP001501594"/>
    </source>
</evidence>
<dbReference type="Pfam" id="PF05025">
    <property type="entry name" value="RbsD_FucU"/>
    <property type="match status" value="1"/>
</dbReference>
<organism evidence="7 8">
    <name type="scientific">Frondihabitans peucedani</name>
    <dbReference type="NCBI Taxonomy" id="598626"/>
    <lineage>
        <taxon>Bacteria</taxon>
        <taxon>Bacillati</taxon>
        <taxon>Actinomycetota</taxon>
        <taxon>Actinomycetes</taxon>
        <taxon>Micrococcales</taxon>
        <taxon>Microbacteriaceae</taxon>
        <taxon>Frondihabitans</taxon>
    </lineage>
</organism>
<dbReference type="Proteomes" id="UP001501594">
    <property type="component" value="Unassembled WGS sequence"/>
</dbReference>
<feature type="binding site" evidence="6">
    <location>
        <position position="101"/>
    </location>
    <ligand>
        <name>substrate</name>
    </ligand>
</feature>
<keyword evidence="3 6" id="KW-0963">Cytoplasm</keyword>
<protein>
    <recommendedName>
        <fullName evidence="2 6">D-ribose pyranase</fullName>
        <ecNumber evidence="2 6">5.4.99.62</ecNumber>
    </recommendedName>
</protein>
<dbReference type="NCBIfam" id="NF008761">
    <property type="entry name" value="PRK11797.1"/>
    <property type="match status" value="1"/>
</dbReference>
<comment type="function">
    <text evidence="6">Catalyzes the interconversion of beta-pyran and beta-furan forms of D-ribose.</text>
</comment>
<comment type="similarity">
    <text evidence="6">Belongs to the RbsD / FucU family. RbsD subfamily.</text>
</comment>
<comment type="catalytic activity">
    <reaction evidence="1 6">
        <text>beta-D-ribopyranose = beta-D-ribofuranose</text>
        <dbReference type="Rhea" id="RHEA:25432"/>
        <dbReference type="ChEBI" id="CHEBI:27476"/>
        <dbReference type="ChEBI" id="CHEBI:47002"/>
        <dbReference type="EC" id="5.4.99.62"/>
    </reaction>
</comment>
<feature type="binding site" evidence="6">
    <location>
        <position position="29"/>
    </location>
    <ligand>
        <name>substrate</name>
    </ligand>
</feature>
<comment type="subunit">
    <text evidence="6">Homodecamer.</text>
</comment>
<gene>
    <name evidence="6 7" type="primary">rbsD</name>
    <name evidence="7" type="ORF">GCM10022256_30020</name>
</gene>
<dbReference type="InterPro" id="IPR023750">
    <property type="entry name" value="RbsD-like_sf"/>
</dbReference>
<accession>A0ABP8E583</accession>
<dbReference type="EMBL" id="BAABAU010000004">
    <property type="protein sequence ID" value="GAA4267390.1"/>
    <property type="molecule type" value="Genomic_DNA"/>
</dbReference>
<evidence type="ECO:0000313" key="7">
    <source>
        <dbReference type="EMBL" id="GAA4267390.1"/>
    </source>
</evidence>
<dbReference type="EC" id="5.4.99.62" evidence="2 6"/>
<evidence type="ECO:0000256" key="2">
    <source>
        <dbReference type="ARBA" id="ARBA00012862"/>
    </source>
</evidence>
<name>A0ABP8E583_9MICO</name>
<reference evidence="8" key="1">
    <citation type="journal article" date="2019" name="Int. J. Syst. Evol. Microbiol.">
        <title>The Global Catalogue of Microorganisms (GCM) 10K type strain sequencing project: providing services to taxonomists for standard genome sequencing and annotation.</title>
        <authorList>
            <consortium name="The Broad Institute Genomics Platform"/>
            <consortium name="The Broad Institute Genome Sequencing Center for Infectious Disease"/>
            <person name="Wu L."/>
            <person name="Ma J."/>
        </authorList>
    </citation>
    <scope>NUCLEOTIDE SEQUENCE [LARGE SCALE GENOMIC DNA]</scope>
    <source>
        <strain evidence="8">JCM 17442</strain>
    </source>
</reference>